<proteinExistence type="predicted"/>
<dbReference type="AlphaFoldDB" id="A0AAW3EPI4"/>
<comment type="caution">
    <text evidence="2">The sequence shown here is derived from an EMBL/GenBank/DDBJ whole genome shotgun (WGS) entry which is preliminary data.</text>
</comment>
<feature type="transmembrane region" description="Helical" evidence="1">
    <location>
        <begin position="48"/>
        <end position="68"/>
    </location>
</feature>
<sequence length="71" mass="8160">MLRLIVLYLASFLLSLLCFASIKAFVMIFMVYFYGDIFSWASKDTRFVLVNGVLLGIVFCVFATMAFVRKK</sequence>
<keyword evidence="1" id="KW-1133">Transmembrane helix</keyword>
<accession>A0AAW3EPI4</accession>
<keyword evidence="1" id="KW-0812">Transmembrane</keyword>
<evidence type="ECO:0000313" key="3">
    <source>
        <dbReference type="Proteomes" id="UP000029590"/>
    </source>
</evidence>
<gene>
    <name evidence="2" type="ORF">DM48_6860</name>
</gene>
<evidence type="ECO:0000313" key="2">
    <source>
        <dbReference type="EMBL" id="KGC09641.1"/>
    </source>
</evidence>
<dbReference type="KEGG" id="bgo:BM43_7454"/>
<keyword evidence="1" id="KW-0472">Membrane</keyword>
<reference evidence="2 3" key="1">
    <citation type="submission" date="2014-04" db="EMBL/GenBank/DDBJ databases">
        <authorList>
            <person name="Bishop-Lilly K.A."/>
            <person name="Broomall S.M."/>
            <person name="Chain P.S."/>
            <person name="Chertkov O."/>
            <person name="Coyne S.R."/>
            <person name="Daligault H.E."/>
            <person name="Davenport K.W."/>
            <person name="Erkkila T."/>
            <person name="Frey K.G."/>
            <person name="Gibbons H.S."/>
            <person name="Gu W."/>
            <person name="Jaissle J."/>
            <person name="Johnson S.L."/>
            <person name="Koroleva G.I."/>
            <person name="Ladner J.T."/>
            <person name="Lo C.-C."/>
            <person name="Minogue T.D."/>
            <person name="Munk C."/>
            <person name="Palacios G.F."/>
            <person name="Redden C.L."/>
            <person name="Rosenzweig C.N."/>
            <person name="Scholz M.B."/>
            <person name="Teshima H."/>
            <person name="Xu Y."/>
        </authorList>
    </citation>
    <scope>NUCLEOTIDE SEQUENCE [LARGE SCALE GENOMIC DNA]</scope>
    <source>
        <strain evidence="3">gladioli</strain>
    </source>
</reference>
<name>A0AAW3EPI4_BURGA</name>
<protein>
    <submittedName>
        <fullName evidence="2">Membrane protein</fullName>
    </submittedName>
</protein>
<dbReference type="Proteomes" id="UP000029590">
    <property type="component" value="Unassembled WGS sequence"/>
</dbReference>
<dbReference type="EMBL" id="JPGG01000018">
    <property type="protein sequence ID" value="KGC09641.1"/>
    <property type="molecule type" value="Genomic_DNA"/>
</dbReference>
<evidence type="ECO:0000256" key="1">
    <source>
        <dbReference type="SAM" id="Phobius"/>
    </source>
</evidence>
<organism evidence="2 3">
    <name type="scientific">Burkholderia gladioli</name>
    <name type="common">Pseudomonas marginata</name>
    <name type="synonym">Phytomonas marginata</name>
    <dbReference type="NCBI Taxonomy" id="28095"/>
    <lineage>
        <taxon>Bacteria</taxon>
        <taxon>Pseudomonadati</taxon>
        <taxon>Pseudomonadota</taxon>
        <taxon>Betaproteobacteria</taxon>
        <taxon>Burkholderiales</taxon>
        <taxon>Burkholderiaceae</taxon>
        <taxon>Burkholderia</taxon>
    </lineage>
</organism>